<dbReference type="InterPro" id="IPR053263">
    <property type="entry name" value="Euk_RPA34_RNAP_subunit"/>
</dbReference>
<sequence>MAPKEPFKVHSLSKHIENTKKGLSTEAQYNRRPANRAANVKKEAVSKDPNNLFTNNDEEEEASSDSDSSSDEGGSDFLRKLVAPDAKSTSAAARRRSKEDEIADSDDERNASKKRPSTGKKSDAAKPEPASSSDTSSESESDDEAKVKTNGTTPAKASDTSSSTSDSESESEDEEPAKTVQVPANDKDSSESSSEDETSEDESEAEPDTKAKPTVNGTAASAAAAESTSSSEDGESEGEDNDKASKAVKSAKPAKKSVAPESDSSSSSEAEDSDDEMVDESMHIVDRQVAVPNFIAPDFVLRKGDDGANGRDVADVCNQANLEGKQFWYFTVPSNVPISVVQNLEIPMNQSKSDDKLFSHDGEDYGVSFDSIAPKGNIQILIPSSDGSEYRSAPRQIDQVMQVKKITQLGTTLPDGVVGPAPKRSPRPQPAGLKARYQPIGVNEPMGKIGVDETADKDVEMAEAPAVSTKTLKKEKKRNIKDTPVQVSPDASATVKDKKQKKRGEGTMEPTSSRTVAATPDVTRKGKRKHTASEDDAFAVTEQLEEETKSAVSKTKKQKTNRSGSPDLGSEPASVNAAKQTPILPPAIPTNHSAATPTPKATSSPAPGTSKKSKKSKEPKSEALVASIEKAGTPVPAPRQTAVPIPAIPHSSPLKPSPVPTSQPTAASPSVTKEEKRAKKRKEKENKKTPGSKKVTPVPPPRMVSSSD</sequence>
<feature type="compositionally biased region" description="Low complexity" evidence="1">
    <location>
        <begin position="218"/>
        <end position="231"/>
    </location>
</feature>
<feature type="compositionally biased region" description="Polar residues" evidence="1">
    <location>
        <begin position="662"/>
        <end position="671"/>
    </location>
</feature>
<proteinExistence type="predicted"/>
<dbReference type="EMBL" id="JABEYC010000325">
    <property type="protein sequence ID" value="KAF4978981.1"/>
    <property type="molecule type" value="Genomic_DNA"/>
</dbReference>
<name>A0A8H4UL79_9HYPO</name>
<feature type="compositionally biased region" description="Basic and acidic residues" evidence="1">
    <location>
        <begin position="1"/>
        <end position="20"/>
    </location>
</feature>
<gene>
    <name evidence="2" type="ORF">FZEAL_4736</name>
</gene>
<feature type="region of interest" description="Disordered" evidence="1">
    <location>
        <begin position="413"/>
        <end position="708"/>
    </location>
</feature>
<reference evidence="2" key="1">
    <citation type="journal article" date="2020" name="BMC Genomics">
        <title>Correction to: Identification and distribution of gene clusters required for synthesis of sphingolipid metabolism inhibitors in diverse species of the filamentous fungus Fusarium.</title>
        <authorList>
            <person name="Kim H.S."/>
            <person name="Lohmar J.M."/>
            <person name="Busman M."/>
            <person name="Brown D.W."/>
            <person name="Naumann T.A."/>
            <person name="Divon H.H."/>
            <person name="Lysoe E."/>
            <person name="Uhlig S."/>
            <person name="Proctor R.H."/>
        </authorList>
    </citation>
    <scope>NUCLEOTIDE SEQUENCE</scope>
    <source>
        <strain evidence="2">NRRL 22465</strain>
    </source>
</reference>
<keyword evidence="3" id="KW-1185">Reference proteome</keyword>
<dbReference type="Pfam" id="PF08208">
    <property type="entry name" value="RNA_polI_A34"/>
    <property type="match status" value="1"/>
</dbReference>
<reference evidence="2" key="2">
    <citation type="submission" date="2020-05" db="EMBL/GenBank/DDBJ databases">
        <authorList>
            <person name="Kim H.-S."/>
            <person name="Proctor R.H."/>
            <person name="Brown D.W."/>
        </authorList>
    </citation>
    <scope>NUCLEOTIDE SEQUENCE</scope>
    <source>
        <strain evidence="2">NRRL 22465</strain>
    </source>
</reference>
<dbReference type="PANTHER" id="PTHR28155:SF1">
    <property type="entry name" value="DNA-DIRECTED RNA POLYMERASE I SUBUNIT RPA34.5-DOMAIN-CONTAINING PROTEIN"/>
    <property type="match status" value="1"/>
</dbReference>
<accession>A0A8H4UL79</accession>
<comment type="caution">
    <text evidence="2">The sequence shown here is derived from an EMBL/GenBank/DDBJ whole genome shotgun (WGS) entry which is preliminary data.</text>
</comment>
<dbReference type="PANTHER" id="PTHR28155">
    <property type="entry name" value="ACR243WP"/>
    <property type="match status" value="1"/>
</dbReference>
<dbReference type="GO" id="GO:0006360">
    <property type="term" value="P:transcription by RNA polymerase I"/>
    <property type="evidence" value="ECO:0007669"/>
    <property type="project" value="InterPro"/>
</dbReference>
<feature type="compositionally biased region" description="Low complexity" evidence="1">
    <location>
        <begin position="593"/>
        <end position="610"/>
    </location>
</feature>
<feature type="compositionally biased region" description="Basic and acidic residues" evidence="1">
    <location>
        <begin position="450"/>
        <end position="460"/>
    </location>
</feature>
<evidence type="ECO:0000256" key="1">
    <source>
        <dbReference type="SAM" id="MobiDB-lite"/>
    </source>
</evidence>
<feature type="region of interest" description="Disordered" evidence="1">
    <location>
        <begin position="1"/>
        <end position="284"/>
    </location>
</feature>
<evidence type="ECO:0000313" key="3">
    <source>
        <dbReference type="Proteomes" id="UP000635477"/>
    </source>
</evidence>
<dbReference type="Proteomes" id="UP000635477">
    <property type="component" value="Unassembled WGS sequence"/>
</dbReference>
<evidence type="ECO:0008006" key="4">
    <source>
        <dbReference type="Google" id="ProtNLM"/>
    </source>
</evidence>
<feature type="compositionally biased region" description="Acidic residues" evidence="1">
    <location>
        <begin position="193"/>
        <end position="206"/>
    </location>
</feature>
<feature type="compositionally biased region" description="Basic and acidic residues" evidence="1">
    <location>
        <begin position="672"/>
        <end position="688"/>
    </location>
</feature>
<dbReference type="InterPro" id="IPR013240">
    <property type="entry name" value="DNA-dir_RNA_pol1_su_RPA34"/>
</dbReference>
<dbReference type="Gene3D" id="6.20.250.70">
    <property type="match status" value="1"/>
</dbReference>
<evidence type="ECO:0000313" key="2">
    <source>
        <dbReference type="EMBL" id="KAF4978981.1"/>
    </source>
</evidence>
<organism evidence="2 3">
    <name type="scientific">Fusarium zealandicum</name>
    <dbReference type="NCBI Taxonomy" id="1053134"/>
    <lineage>
        <taxon>Eukaryota</taxon>
        <taxon>Fungi</taxon>
        <taxon>Dikarya</taxon>
        <taxon>Ascomycota</taxon>
        <taxon>Pezizomycotina</taxon>
        <taxon>Sordariomycetes</taxon>
        <taxon>Hypocreomycetidae</taxon>
        <taxon>Hypocreales</taxon>
        <taxon>Nectriaceae</taxon>
        <taxon>Fusarium</taxon>
        <taxon>Fusarium staphyleae species complex</taxon>
    </lineage>
</organism>
<protein>
    <recommendedName>
        <fullName evidence="4">DNA-directed RNA polymerase I subunit</fullName>
    </recommendedName>
</protein>
<dbReference type="OrthoDB" id="76224at2759"/>
<feature type="compositionally biased region" description="Low complexity" evidence="1">
    <location>
        <begin position="247"/>
        <end position="268"/>
    </location>
</feature>
<feature type="compositionally biased region" description="Acidic residues" evidence="1">
    <location>
        <begin position="56"/>
        <end position="74"/>
    </location>
</feature>
<feature type="compositionally biased region" description="Acidic residues" evidence="1">
    <location>
        <begin position="269"/>
        <end position="279"/>
    </location>
</feature>
<dbReference type="AlphaFoldDB" id="A0A8H4UL79"/>